<keyword evidence="1" id="KW-0472">Membrane</keyword>
<feature type="transmembrane region" description="Helical" evidence="1">
    <location>
        <begin position="115"/>
        <end position="133"/>
    </location>
</feature>
<sequence length="287" mass="33701">MELYDVVIPYKKNARSIQIQINQKTYDLIRNKDEENLFEIKLKLLKGDYEYTLIIEDWFGSKQEIKETITVPSAKNEKKGKNVKNAKKPTREVENSLEIPKKKVKLRKNFWRKHLTLLLTLLGIAISVFLWSLNTKRMIEMLTYASSKKFQMIDIILNYFLFILTVVGLHYSKLPKKMWIPCNSLVFAYQVLLDVIFKTDGISVVWNCNFGLVLTEYVRFQLDSTRLIVLGSSTILADVFYFIRDIWEKDLLNSLAHFLAICLGFIVGVIYFRLRSTKRKSVLSNRY</sequence>
<keyword evidence="3" id="KW-1185">Reference proteome</keyword>
<evidence type="ECO:0000313" key="2">
    <source>
        <dbReference type="EMBL" id="KAJ5068652.1"/>
    </source>
</evidence>
<keyword evidence="1" id="KW-1133">Transmembrane helix</keyword>
<dbReference type="Proteomes" id="UP001149090">
    <property type="component" value="Unassembled WGS sequence"/>
</dbReference>
<keyword evidence="1" id="KW-0812">Transmembrane</keyword>
<feature type="transmembrane region" description="Helical" evidence="1">
    <location>
        <begin position="153"/>
        <end position="171"/>
    </location>
</feature>
<evidence type="ECO:0000313" key="3">
    <source>
        <dbReference type="Proteomes" id="UP001149090"/>
    </source>
</evidence>
<reference evidence="2" key="1">
    <citation type="submission" date="2022-10" db="EMBL/GenBank/DDBJ databases">
        <title>Novel sulphate-reducing endosymbionts in the free-living metamonad Anaeramoeba.</title>
        <authorList>
            <person name="Jerlstrom-Hultqvist J."/>
            <person name="Cepicka I."/>
            <person name="Gallot-Lavallee L."/>
            <person name="Salas-Leiva D."/>
            <person name="Curtis B.A."/>
            <person name="Zahonova K."/>
            <person name="Pipaliya S."/>
            <person name="Dacks J."/>
            <person name="Roger A.J."/>
        </authorList>
    </citation>
    <scope>NUCLEOTIDE SEQUENCE</scope>
    <source>
        <strain evidence="2">BMAN</strain>
    </source>
</reference>
<gene>
    <name evidence="2" type="ORF">M0811_02595</name>
</gene>
<comment type="caution">
    <text evidence="2">The sequence shown here is derived from an EMBL/GenBank/DDBJ whole genome shotgun (WGS) entry which is preliminary data.</text>
</comment>
<feature type="transmembrane region" description="Helical" evidence="1">
    <location>
        <begin position="227"/>
        <end position="243"/>
    </location>
</feature>
<accession>A0A9Q0R622</accession>
<feature type="transmembrane region" description="Helical" evidence="1">
    <location>
        <begin position="255"/>
        <end position="274"/>
    </location>
</feature>
<dbReference type="AlphaFoldDB" id="A0A9Q0R622"/>
<organism evidence="2 3">
    <name type="scientific">Anaeramoeba ignava</name>
    <name type="common">Anaerobic marine amoeba</name>
    <dbReference type="NCBI Taxonomy" id="1746090"/>
    <lineage>
        <taxon>Eukaryota</taxon>
        <taxon>Metamonada</taxon>
        <taxon>Anaeramoebidae</taxon>
        <taxon>Anaeramoeba</taxon>
    </lineage>
</organism>
<name>A0A9Q0R622_ANAIG</name>
<protein>
    <submittedName>
        <fullName evidence="2">Uncharacterized protein</fullName>
    </submittedName>
</protein>
<dbReference type="EMBL" id="JAPDFW010000114">
    <property type="protein sequence ID" value="KAJ5068652.1"/>
    <property type="molecule type" value="Genomic_DNA"/>
</dbReference>
<proteinExistence type="predicted"/>
<evidence type="ECO:0000256" key="1">
    <source>
        <dbReference type="SAM" id="Phobius"/>
    </source>
</evidence>